<keyword evidence="1" id="KW-0472">Membrane</keyword>
<keyword evidence="3" id="KW-1185">Reference proteome</keyword>
<evidence type="ECO:0000256" key="1">
    <source>
        <dbReference type="SAM" id="Phobius"/>
    </source>
</evidence>
<feature type="transmembrane region" description="Helical" evidence="1">
    <location>
        <begin position="111"/>
        <end position="133"/>
    </location>
</feature>
<name>A0A0E0CM90_9ORYZ</name>
<keyword evidence="1" id="KW-0812">Transmembrane</keyword>
<dbReference type="Proteomes" id="UP000008021">
    <property type="component" value="Chromosome 2"/>
</dbReference>
<dbReference type="EnsemblPlants" id="OMERI02G20930.1">
    <property type="protein sequence ID" value="OMERI02G20930.1"/>
    <property type="gene ID" value="OMERI02G20930"/>
</dbReference>
<dbReference type="HOGENOM" id="CLU_122128_0_0_1"/>
<keyword evidence="1" id="KW-1133">Transmembrane helix</keyword>
<reference evidence="2" key="1">
    <citation type="submission" date="2015-04" db="UniProtKB">
        <authorList>
            <consortium name="EnsemblPlants"/>
        </authorList>
    </citation>
    <scope>IDENTIFICATION</scope>
</reference>
<evidence type="ECO:0000313" key="2">
    <source>
        <dbReference type="EnsemblPlants" id="OMERI02G20930.1"/>
    </source>
</evidence>
<sequence length="192" mass="19557">MEASYTSGGGRSAISRRCRVPSVAPSIPELKCSCGHAAAVQTSNTPRNPRRRWLQCPGELSKEYIRVQVTHGIDEIGGIEPPRSIPSIGNFAAHDDVAGELAIFRGTSTSWVVVAGAVSLAPVVVAGAAPIAVGELGFADNGEWGMGNRDGAVVVAGAVSLAPVVVAGAAPIAVGELGFADNGEWGMGNRDG</sequence>
<reference evidence="2" key="2">
    <citation type="submission" date="2018-05" db="EMBL/GenBank/DDBJ databases">
        <title>OmerRS3 (Oryza meridionalis Reference Sequence Version 3).</title>
        <authorList>
            <person name="Zhang J."/>
            <person name="Kudrna D."/>
            <person name="Lee S."/>
            <person name="Talag J."/>
            <person name="Welchert J."/>
            <person name="Wing R.A."/>
        </authorList>
    </citation>
    <scope>NUCLEOTIDE SEQUENCE [LARGE SCALE GENOMIC DNA]</scope>
    <source>
        <strain evidence="2">cv. OR44</strain>
    </source>
</reference>
<protein>
    <submittedName>
        <fullName evidence="2">Uncharacterized protein</fullName>
    </submittedName>
</protein>
<dbReference type="Gramene" id="OMERI02G20930.1">
    <property type="protein sequence ID" value="OMERI02G20930.1"/>
    <property type="gene ID" value="OMERI02G20930"/>
</dbReference>
<accession>A0A0E0CM90</accession>
<dbReference type="AlphaFoldDB" id="A0A0E0CM90"/>
<feature type="transmembrane region" description="Helical" evidence="1">
    <location>
        <begin position="153"/>
        <end position="174"/>
    </location>
</feature>
<organism evidence="2">
    <name type="scientific">Oryza meridionalis</name>
    <dbReference type="NCBI Taxonomy" id="40149"/>
    <lineage>
        <taxon>Eukaryota</taxon>
        <taxon>Viridiplantae</taxon>
        <taxon>Streptophyta</taxon>
        <taxon>Embryophyta</taxon>
        <taxon>Tracheophyta</taxon>
        <taxon>Spermatophyta</taxon>
        <taxon>Magnoliopsida</taxon>
        <taxon>Liliopsida</taxon>
        <taxon>Poales</taxon>
        <taxon>Poaceae</taxon>
        <taxon>BOP clade</taxon>
        <taxon>Oryzoideae</taxon>
        <taxon>Oryzeae</taxon>
        <taxon>Oryzinae</taxon>
        <taxon>Oryza</taxon>
    </lineage>
</organism>
<proteinExistence type="predicted"/>
<evidence type="ECO:0000313" key="3">
    <source>
        <dbReference type="Proteomes" id="UP000008021"/>
    </source>
</evidence>